<dbReference type="EMBL" id="BAAAUD010000005">
    <property type="protein sequence ID" value="GAA2922045.1"/>
    <property type="molecule type" value="Genomic_DNA"/>
</dbReference>
<keyword evidence="3" id="KW-1185">Reference proteome</keyword>
<feature type="compositionally biased region" description="Basic and acidic residues" evidence="1">
    <location>
        <begin position="1"/>
        <end position="20"/>
    </location>
</feature>
<organism evidence="2 3">
    <name type="scientific">Streptomyces enissocaesilis</name>
    <dbReference type="NCBI Taxonomy" id="332589"/>
    <lineage>
        <taxon>Bacteria</taxon>
        <taxon>Bacillati</taxon>
        <taxon>Actinomycetota</taxon>
        <taxon>Actinomycetes</taxon>
        <taxon>Kitasatosporales</taxon>
        <taxon>Streptomycetaceae</taxon>
        <taxon>Streptomyces</taxon>
        <taxon>Streptomyces rochei group</taxon>
    </lineage>
</organism>
<accession>A0ABN3WNC6</accession>
<comment type="caution">
    <text evidence="2">The sequence shown here is derived from an EMBL/GenBank/DDBJ whole genome shotgun (WGS) entry which is preliminary data.</text>
</comment>
<evidence type="ECO:0000313" key="2">
    <source>
        <dbReference type="EMBL" id="GAA2922045.1"/>
    </source>
</evidence>
<feature type="region of interest" description="Disordered" evidence="1">
    <location>
        <begin position="62"/>
        <end position="84"/>
    </location>
</feature>
<dbReference type="Proteomes" id="UP001500403">
    <property type="component" value="Unassembled WGS sequence"/>
</dbReference>
<feature type="region of interest" description="Disordered" evidence="1">
    <location>
        <begin position="1"/>
        <end position="33"/>
    </location>
</feature>
<evidence type="ECO:0000256" key="1">
    <source>
        <dbReference type="SAM" id="MobiDB-lite"/>
    </source>
</evidence>
<proteinExistence type="predicted"/>
<evidence type="ECO:0000313" key="3">
    <source>
        <dbReference type="Proteomes" id="UP001500403"/>
    </source>
</evidence>
<name>A0ABN3WNC6_9ACTN</name>
<sequence length="123" mass="13132">MQKRFDLESHSTQRARREGGTKGYGTEPPGRTPVLSPHFLPCSARSWNSVFFTAWNVGFAGRTADRSMPPAGPGAPAPGGARYWRPCPPNDGAVTAAVTGRGSYNQSALPSVLFGDVPIDICR</sequence>
<gene>
    <name evidence="2" type="ORF">GCM10010446_02620</name>
</gene>
<protein>
    <submittedName>
        <fullName evidence="2">Uncharacterized protein</fullName>
    </submittedName>
</protein>
<reference evidence="2 3" key="1">
    <citation type="journal article" date="2019" name="Int. J. Syst. Evol. Microbiol.">
        <title>The Global Catalogue of Microorganisms (GCM) 10K type strain sequencing project: providing services to taxonomists for standard genome sequencing and annotation.</title>
        <authorList>
            <consortium name="The Broad Institute Genomics Platform"/>
            <consortium name="The Broad Institute Genome Sequencing Center for Infectious Disease"/>
            <person name="Wu L."/>
            <person name="Ma J."/>
        </authorList>
    </citation>
    <scope>NUCLEOTIDE SEQUENCE [LARGE SCALE GENOMIC DNA]</scope>
    <source>
        <strain evidence="2 3">JCM 9088</strain>
    </source>
</reference>